<sequence length="153" mass="18497">MSSKNIFKLNSLLPGKYQENPLFKDKTIEQILEENHPTAIIELIRFRDNTIKNRIKCGLATDQAVNAFHKEVHMCLDLYIYTNYDSLKRYYIRFKKDRLKLELHEYNAKKKQEDREKKMAVEIERRLAQEKELQEQLRIQERQKFYGDVLGSW</sequence>
<dbReference type="AlphaFoldDB" id="A0A062IUY9"/>
<organism evidence="2 3">
    <name type="scientific">Acinetobacter baumannii 21072</name>
    <dbReference type="NCBI Taxonomy" id="1310697"/>
    <lineage>
        <taxon>Bacteria</taxon>
        <taxon>Pseudomonadati</taxon>
        <taxon>Pseudomonadota</taxon>
        <taxon>Gammaproteobacteria</taxon>
        <taxon>Moraxellales</taxon>
        <taxon>Moraxellaceae</taxon>
        <taxon>Acinetobacter</taxon>
        <taxon>Acinetobacter calcoaceticus/baumannii complex</taxon>
    </lineage>
</organism>
<dbReference type="PATRIC" id="fig|1310697.3.peg.325"/>
<gene>
    <name evidence="2" type="ORF">J596_0348</name>
</gene>
<dbReference type="EMBL" id="JMOD01000004">
    <property type="protein sequence ID" value="KCY22307.1"/>
    <property type="molecule type" value="Genomic_DNA"/>
</dbReference>
<proteinExistence type="predicted"/>
<dbReference type="Proteomes" id="UP000027327">
    <property type="component" value="Unassembled WGS sequence"/>
</dbReference>
<name>A0A062IUY9_ACIBA</name>
<keyword evidence="1" id="KW-0175">Coiled coil</keyword>
<dbReference type="RefSeq" id="WP_000095727.1">
    <property type="nucleotide sequence ID" value="NZ_JMOD01000004.1"/>
</dbReference>
<evidence type="ECO:0000256" key="1">
    <source>
        <dbReference type="SAM" id="Coils"/>
    </source>
</evidence>
<protein>
    <submittedName>
        <fullName evidence="2">Uncharacterized protein</fullName>
    </submittedName>
</protein>
<reference evidence="2 3" key="1">
    <citation type="submission" date="2014-04" db="EMBL/GenBank/DDBJ databases">
        <title>Comparative genomics and transcriptomics to identify genetic mechanisms underlying the emergence of carbapenem resistant Acinetobacter baumannii (CRAb).</title>
        <authorList>
            <person name="Harris A.D."/>
            <person name="Johnson K.J."/>
            <person name="George J."/>
            <person name="Nadendla S."/>
            <person name="Daugherty S.C."/>
            <person name="Parankush S."/>
            <person name="Sadzewicz L."/>
            <person name="Tallon L."/>
            <person name="Sengamalay N."/>
            <person name="Hazen T.H."/>
            <person name="Rasko D.A."/>
        </authorList>
    </citation>
    <scope>NUCLEOTIDE SEQUENCE [LARGE SCALE GENOMIC DNA]</scope>
    <source>
        <strain evidence="2 3">21072</strain>
    </source>
</reference>
<evidence type="ECO:0000313" key="3">
    <source>
        <dbReference type="Proteomes" id="UP000027327"/>
    </source>
</evidence>
<feature type="coiled-coil region" evidence="1">
    <location>
        <begin position="96"/>
        <end position="143"/>
    </location>
</feature>
<evidence type="ECO:0000313" key="2">
    <source>
        <dbReference type="EMBL" id="KCY22307.1"/>
    </source>
</evidence>
<comment type="caution">
    <text evidence="2">The sequence shown here is derived from an EMBL/GenBank/DDBJ whole genome shotgun (WGS) entry which is preliminary data.</text>
</comment>
<accession>A0A062IUY9</accession>